<dbReference type="EMBL" id="CAJNOR010002569">
    <property type="protein sequence ID" value="CAF1312690.1"/>
    <property type="molecule type" value="Genomic_DNA"/>
</dbReference>
<dbReference type="AlphaFoldDB" id="A0A815EC47"/>
<dbReference type="EC" id="2.4.1.131" evidence="4 14"/>
<dbReference type="GO" id="GO:0004377">
    <property type="term" value="F:GDP-Man:Man(3)GlcNAc(2)-PP-Dol alpha-1,2-mannosyltransferase activity"/>
    <property type="evidence" value="ECO:0007669"/>
    <property type="project" value="UniProtKB-UniRule"/>
</dbReference>
<dbReference type="CDD" id="cd03806">
    <property type="entry name" value="GT4_ALG11-like"/>
    <property type="match status" value="1"/>
</dbReference>
<evidence type="ECO:0000256" key="8">
    <source>
        <dbReference type="ARBA" id="ARBA00022692"/>
    </source>
</evidence>
<keyword evidence="19" id="KW-1185">Reference proteome</keyword>
<dbReference type="GO" id="GO:0006487">
    <property type="term" value="P:protein N-linked glycosylation"/>
    <property type="evidence" value="ECO:0007669"/>
    <property type="project" value="TreeGrafter"/>
</dbReference>
<evidence type="ECO:0000313" key="18">
    <source>
        <dbReference type="EMBL" id="CAF1312690.1"/>
    </source>
</evidence>
<keyword evidence="8 14" id="KW-0812">Transmembrane</keyword>
<evidence type="ECO:0000259" key="15">
    <source>
        <dbReference type="Pfam" id="PF00534"/>
    </source>
</evidence>
<evidence type="ECO:0000256" key="10">
    <source>
        <dbReference type="ARBA" id="ARBA00022989"/>
    </source>
</evidence>
<evidence type="ECO:0000256" key="12">
    <source>
        <dbReference type="ARBA" id="ARBA00045065"/>
    </source>
</evidence>
<comment type="catalytic activity">
    <reaction evidence="12 14">
        <text>an alpha-D-Man-(1-&gt;3)-[alpha-D-Man-(1-&gt;6)]-beta-D-Man-(1-&gt;4)-beta-D-GlcNAc-(1-&gt;4)-alpha-D-GlcNAc-diphospho-di-trans,poly-cis-dolichol + 2 GDP-alpha-D-mannose = an alpha-D-Man-(1-&gt;2)-alpha-D-Man-(1-&gt;2)-alpha-D-Man-(1-&gt;3)-[alpha-D-Man-(1-&gt;6)]-beta-D-Man-(1-&gt;4)-beta-D-GlcNAc-(1-&gt;4)-alpha-D-GlcNAc-diphospho-di-trans,poly-cis-dolichol + 2 GDP + 2 H(+)</text>
        <dbReference type="Rhea" id="RHEA:29523"/>
        <dbReference type="Rhea" id="RHEA-COMP:19515"/>
        <dbReference type="Rhea" id="RHEA-COMP:19516"/>
        <dbReference type="ChEBI" id="CHEBI:15378"/>
        <dbReference type="ChEBI" id="CHEBI:57527"/>
        <dbReference type="ChEBI" id="CHEBI:58189"/>
        <dbReference type="ChEBI" id="CHEBI:132511"/>
        <dbReference type="ChEBI" id="CHEBI:132515"/>
        <dbReference type="EC" id="2.4.1.131"/>
    </reaction>
    <physiologicalReaction direction="left-to-right" evidence="12 14">
        <dbReference type="Rhea" id="RHEA:29524"/>
    </physiologicalReaction>
</comment>
<feature type="transmembrane region" description="Helical" evidence="14">
    <location>
        <begin position="206"/>
        <end position="225"/>
    </location>
</feature>
<feature type="transmembrane region" description="Helical" evidence="14">
    <location>
        <begin position="42"/>
        <end position="65"/>
    </location>
</feature>
<dbReference type="Pfam" id="PF15924">
    <property type="entry name" value="ALG11_N"/>
    <property type="match status" value="1"/>
</dbReference>
<evidence type="ECO:0000259" key="16">
    <source>
        <dbReference type="Pfam" id="PF15924"/>
    </source>
</evidence>
<feature type="domain" description="ALG11 mannosyltransferase N-terminal" evidence="16">
    <location>
        <begin position="86"/>
        <end position="295"/>
    </location>
</feature>
<evidence type="ECO:0000313" key="17">
    <source>
        <dbReference type="EMBL" id="CAF0865364.1"/>
    </source>
</evidence>
<comment type="subcellular location">
    <subcellularLocation>
        <location evidence="1">Endoplasmic reticulum membrane</location>
        <topology evidence="1">Single-pass membrane protein</topology>
    </subcellularLocation>
</comment>
<evidence type="ECO:0000256" key="14">
    <source>
        <dbReference type="RuleBase" id="RU367051"/>
    </source>
</evidence>
<dbReference type="SUPFAM" id="SSF53756">
    <property type="entry name" value="UDP-Glycosyltransferase/glycogen phosphorylase"/>
    <property type="match status" value="1"/>
</dbReference>
<feature type="transmembrane region" description="Helical" evidence="14">
    <location>
        <begin position="169"/>
        <end position="194"/>
    </location>
</feature>
<dbReference type="GO" id="GO:0005789">
    <property type="term" value="C:endoplasmic reticulum membrane"/>
    <property type="evidence" value="ECO:0007669"/>
    <property type="project" value="UniProtKB-SubCell"/>
</dbReference>
<keyword evidence="6 14" id="KW-0328">Glycosyltransferase</keyword>
<keyword evidence="9 14" id="KW-0256">Endoplasmic reticulum</keyword>
<proteinExistence type="inferred from homology"/>
<dbReference type="EMBL" id="CAJNOJ010000025">
    <property type="protein sequence ID" value="CAF0865364.1"/>
    <property type="molecule type" value="Genomic_DNA"/>
</dbReference>
<reference evidence="18" key="1">
    <citation type="submission" date="2021-02" db="EMBL/GenBank/DDBJ databases">
        <authorList>
            <person name="Nowell W R."/>
        </authorList>
    </citation>
    <scope>NUCLEOTIDE SEQUENCE</scope>
</reference>
<keyword evidence="7 14" id="KW-0808">Transferase</keyword>
<accession>A0A815EC47</accession>
<comment type="similarity">
    <text evidence="3 14">Belongs to the glycosyltransferase group 1 family. Glycosyltransferase 4 subfamily.</text>
</comment>
<name>A0A815EC47_ADIRI</name>
<keyword evidence="10 14" id="KW-1133">Transmembrane helix</keyword>
<dbReference type="Proteomes" id="UP000663828">
    <property type="component" value="Unassembled WGS sequence"/>
</dbReference>
<dbReference type="InterPro" id="IPR038013">
    <property type="entry name" value="ALG11"/>
</dbReference>
<comment type="pathway">
    <text evidence="2 14">Protein modification; protein glycosylation.</text>
</comment>
<keyword evidence="11 14" id="KW-0472">Membrane</keyword>
<dbReference type="PANTHER" id="PTHR45919">
    <property type="entry name" value="GDP-MAN:MAN(3)GLCNAC(2)-PP-DOL ALPHA-1,2-MANNOSYLTRANSFERASE"/>
    <property type="match status" value="1"/>
</dbReference>
<evidence type="ECO:0000256" key="13">
    <source>
        <dbReference type="ARBA" id="ARBA00045128"/>
    </source>
</evidence>
<dbReference type="FunFam" id="3.40.50.2000:FF:000256">
    <property type="entry name" value="GDP-Man:Man(3)GlcNAc(2)-PP-Dol alpha-1,2-mannosyltransferase"/>
    <property type="match status" value="1"/>
</dbReference>
<feature type="transmembrane region" description="Helical" evidence="14">
    <location>
        <begin position="12"/>
        <end position="36"/>
    </location>
</feature>
<dbReference type="Proteomes" id="UP000663852">
    <property type="component" value="Unassembled WGS sequence"/>
</dbReference>
<gene>
    <name evidence="17" type="ORF">EDS130_LOCUS8018</name>
    <name evidence="18" type="ORF">XAT740_LOCUS29471</name>
</gene>
<evidence type="ECO:0000256" key="4">
    <source>
        <dbReference type="ARBA" id="ARBA00012645"/>
    </source>
</evidence>
<evidence type="ECO:0000256" key="1">
    <source>
        <dbReference type="ARBA" id="ARBA00004389"/>
    </source>
</evidence>
<comment type="function">
    <text evidence="13">GDP-Man:Man(3)GlcNAc(2)-PP-Dol alpha-1,2-mannosyltransferase that operates in the biosynthetic pathway of dolichol-linked oligosaccharides, the glycan precursors employed in protein asparagine (N)-glycosylation. The assembly of dolichol-linked oligosaccharides begins on the cytosolic side of the endoplasmic reticulum membrane and finishes in its lumen. The sequential addition of sugars to dolichol pyrophosphate produces dolichol-linked oligosaccharides containing fourteen sugars, including two GlcNAcs, nine mannoses and three glucoses. Once assembled, the oligosaccharide is transferred from the lipid to nascent proteins by oligosaccharyltransferases. Catalyzes, on the cytoplasmic face of the endoplasmic reticulum, the addition of the fourth and fifth mannose residues to the dolichol-linked oligosaccharide chain, to produce Man(5)GlcNAc(2)-PP-dolichol core oligosaccharide. Man(5)GlcNAc(2)-PP-dolichol is a substrate for ALG3, the following enzyme in the biosynthetic pathway.</text>
</comment>
<evidence type="ECO:0000256" key="5">
    <source>
        <dbReference type="ARBA" id="ARBA00022018"/>
    </source>
</evidence>
<dbReference type="UniPathway" id="UPA00378"/>
<dbReference type="InterPro" id="IPR001296">
    <property type="entry name" value="Glyco_trans_1"/>
</dbReference>
<comment type="caution">
    <text evidence="18">The sequence shown here is derived from an EMBL/GenBank/DDBJ whole genome shotgun (WGS) entry which is preliminary data.</text>
</comment>
<dbReference type="Pfam" id="PF00534">
    <property type="entry name" value="Glycos_transf_1"/>
    <property type="match status" value="1"/>
</dbReference>
<evidence type="ECO:0000256" key="11">
    <source>
        <dbReference type="ARBA" id="ARBA00023136"/>
    </source>
</evidence>
<evidence type="ECO:0000256" key="3">
    <source>
        <dbReference type="ARBA" id="ARBA00009481"/>
    </source>
</evidence>
<dbReference type="PANTHER" id="PTHR45919:SF1">
    <property type="entry name" value="GDP-MAN:MAN(3)GLCNAC(2)-PP-DOL ALPHA-1,2-MANNOSYLTRANSFERASE"/>
    <property type="match status" value="1"/>
</dbReference>
<evidence type="ECO:0000256" key="2">
    <source>
        <dbReference type="ARBA" id="ARBA00004922"/>
    </source>
</evidence>
<dbReference type="Gene3D" id="3.40.50.2000">
    <property type="entry name" value="Glycogen Phosphorylase B"/>
    <property type="match status" value="1"/>
</dbReference>
<protein>
    <recommendedName>
        <fullName evidence="5 14">GDP-Man:Man(3)GlcNAc(2)-PP-Dol alpha-1,2-mannosyltransferase</fullName>
        <ecNumber evidence="4 14">2.4.1.131</ecNumber>
    </recommendedName>
</protein>
<organism evidence="18 19">
    <name type="scientific">Adineta ricciae</name>
    <name type="common">Rotifer</name>
    <dbReference type="NCBI Taxonomy" id="249248"/>
    <lineage>
        <taxon>Eukaryota</taxon>
        <taxon>Metazoa</taxon>
        <taxon>Spiralia</taxon>
        <taxon>Gnathifera</taxon>
        <taxon>Rotifera</taxon>
        <taxon>Eurotatoria</taxon>
        <taxon>Bdelloidea</taxon>
        <taxon>Adinetida</taxon>
        <taxon>Adinetidae</taxon>
        <taxon>Adineta</taxon>
    </lineage>
</organism>
<evidence type="ECO:0000313" key="19">
    <source>
        <dbReference type="Proteomes" id="UP000663828"/>
    </source>
</evidence>
<sequence length="517" mass="60342">MPLALKSTLQATLFVVWGFILINLILLSAFTFFLFNLCVTTFMIWFIITIIAWVLAVIPIFKFVFIPWRRNQCRSWTRNDRQCRLSIAFFHPYCNDGGGGERVLWSAIESILKKYKNNIQVIIYTGDTNATPEDILHRVKQRFDMNMQVYKPSITFIYLRSRFFVEAKYYKMFTLLGQSIGSMILGLEAMVRFIPDIYIDSMGYAFTYPLFHYLTSVPVFAYVHYPTISTDMLEQVRERRPTYNNRGLIANSSSVSKIKLTYYRLFAYLYGWCGKCAQMAYCNSSWTQGHIERIWALPARSIHLVYPPCDVKPFLSMPLVDDNEQIVKTFVSVGQFRPEKDHELQIRSFHELLQRIPEHRQKLRLILIGSVRHEDDKQRVEQLQTLVENLNIVEEVDFKLNISFNELKTHLNKALVGLHTMWNEHFGIGVVEMMAAGAIVLAHKSGGPKMDIIDEGQTGFLASDIDSYATTMRHILEMKPDGRQQIRERARESVDRFSMMNFETKFMEPLEKFIHLE</sequence>
<evidence type="ECO:0000256" key="9">
    <source>
        <dbReference type="ARBA" id="ARBA00022824"/>
    </source>
</evidence>
<dbReference type="OrthoDB" id="2276068at2759"/>
<feature type="domain" description="Glycosyl transferase family 1" evidence="15">
    <location>
        <begin position="328"/>
        <end position="492"/>
    </location>
</feature>
<dbReference type="InterPro" id="IPR031814">
    <property type="entry name" value="ALG11_N"/>
</dbReference>
<evidence type="ECO:0000256" key="7">
    <source>
        <dbReference type="ARBA" id="ARBA00022679"/>
    </source>
</evidence>
<evidence type="ECO:0000256" key="6">
    <source>
        <dbReference type="ARBA" id="ARBA00022676"/>
    </source>
</evidence>